<dbReference type="STRING" id="268474.A0A0V1MIP6"/>
<evidence type="ECO:0000313" key="3">
    <source>
        <dbReference type="Proteomes" id="UP000054843"/>
    </source>
</evidence>
<comment type="caution">
    <text evidence="2">The sequence shown here is derived from an EMBL/GenBank/DDBJ whole genome shotgun (WGS) entry which is preliminary data.</text>
</comment>
<sequence length="114" mass="12676">MATVNISFGGSATKRSMSLFAKPTAPRMIERRVTATAEIRRKFSAFFQKRSRRFTYEVPHHNSCDSDLTKVKGKVALRTGGWSMAAPVPRFQTLGPDWSTSPDMSGNAEYPLSC</sequence>
<evidence type="ECO:0000256" key="1">
    <source>
        <dbReference type="SAM" id="MobiDB-lite"/>
    </source>
</evidence>
<name>A0A0V1MIP6_9BILA</name>
<gene>
    <name evidence="2" type="ORF">T10_10622</name>
</gene>
<dbReference type="AlphaFoldDB" id="A0A0V1MIP6"/>
<keyword evidence="3" id="KW-1185">Reference proteome</keyword>
<accession>A0A0V1MIP6</accession>
<dbReference type="OrthoDB" id="5930447at2759"/>
<dbReference type="EMBL" id="JYDO01000095">
    <property type="protein sequence ID" value="KRZ71498.1"/>
    <property type="molecule type" value="Genomic_DNA"/>
</dbReference>
<feature type="region of interest" description="Disordered" evidence="1">
    <location>
        <begin position="94"/>
        <end position="114"/>
    </location>
</feature>
<protein>
    <submittedName>
        <fullName evidence="2">Uncharacterized protein</fullName>
    </submittedName>
</protein>
<dbReference type="Proteomes" id="UP000054843">
    <property type="component" value="Unassembled WGS sequence"/>
</dbReference>
<organism evidence="2 3">
    <name type="scientific">Trichinella papuae</name>
    <dbReference type="NCBI Taxonomy" id="268474"/>
    <lineage>
        <taxon>Eukaryota</taxon>
        <taxon>Metazoa</taxon>
        <taxon>Ecdysozoa</taxon>
        <taxon>Nematoda</taxon>
        <taxon>Enoplea</taxon>
        <taxon>Dorylaimia</taxon>
        <taxon>Trichinellida</taxon>
        <taxon>Trichinellidae</taxon>
        <taxon>Trichinella</taxon>
    </lineage>
</organism>
<proteinExistence type="predicted"/>
<evidence type="ECO:0000313" key="2">
    <source>
        <dbReference type="EMBL" id="KRZ71498.1"/>
    </source>
</evidence>
<reference evidence="2 3" key="1">
    <citation type="submission" date="2015-01" db="EMBL/GenBank/DDBJ databases">
        <title>Evolution of Trichinella species and genotypes.</title>
        <authorList>
            <person name="Korhonen P.K."/>
            <person name="Edoardo P."/>
            <person name="Giuseppe L.R."/>
            <person name="Gasser R.B."/>
        </authorList>
    </citation>
    <scope>NUCLEOTIDE SEQUENCE [LARGE SCALE GENOMIC DNA]</scope>
    <source>
        <strain evidence="2">ISS1980</strain>
    </source>
</reference>